<comment type="caution">
    <text evidence="4">The sequence shown here is derived from an EMBL/GenBank/DDBJ whole genome shotgun (WGS) entry which is preliminary data.</text>
</comment>
<reference evidence="4" key="2">
    <citation type="journal article" date="2024" name="Plant">
        <title>Genomic evolution and insights into agronomic trait innovations of Sesamum species.</title>
        <authorList>
            <person name="Miao H."/>
            <person name="Wang L."/>
            <person name="Qu L."/>
            <person name="Liu H."/>
            <person name="Sun Y."/>
            <person name="Le M."/>
            <person name="Wang Q."/>
            <person name="Wei S."/>
            <person name="Zheng Y."/>
            <person name="Lin W."/>
            <person name="Duan Y."/>
            <person name="Cao H."/>
            <person name="Xiong S."/>
            <person name="Wang X."/>
            <person name="Wei L."/>
            <person name="Li C."/>
            <person name="Ma Q."/>
            <person name="Ju M."/>
            <person name="Zhao R."/>
            <person name="Li G."/>
            <person name="Mu C."/>
            <person name="Tian Q."/>
            <person name="Mei H."/>
            <person name="Zhang T."/>
            <person name="Gao T."/>
            <person name="Zhang H."/>
        </authorList>
    </citation>
    <scope>NUCLEOTIDE SEQUENCE</scope>
    <source>
        <strain evidence="4">3651</strain>
    </source>
</reference>
<dbReference type="AlphaFoldDB" id="A0AAE1XSR1"/>
<dbReference type="Pfam" id="PF14392">
    <property type="entry name" value="zf-CCHC_4"/>
    <property type="match status" value="1"/>
</dbReference>
<evidence type="ECO:0000256" key="2">
    <source>
        <dbReference type="SAM" id="MobiDB-lite"/>
    </source>
</evidence>
<evidence type="ECO:0000313" key="4">
    <source>
        <dbReference type="EMBL" id="KAK4416893.1"/>
    </source>
</evidence>
<feature type="compositionally biased region" description="Basic and acidic residues" evidence="2">
    <location>
        <begin position="195"/>
        <end position="204"/>
    </location>
</feature>
<gene>
    <name evidence="4" type="ORF">Salat_2514800</name>
</gene>
<feature type="region of interest" description="Disordered" evidence="2">
    <location>
        <begin position="117"/>
        <end position="139"/>
    </location>
</feature>
<sequence length="204" mass="21476">MADEHSLPGGETITVSFTYEKLPTFCYGCGVLGHIMRDCTQWLEQGKGPGDESDLPYGAWLRETRAVGGISATRGGGWGYGGRGWGANRFGAASDMGVRWGESIFEAPAMVAKGRNLETRQAGSPTRKEGRRGGGQDIDEVEEWRENVGKGAKIVGSGAGGLGREGDEIGGLGWGDGLREGEGVGQDGCGPELVAQRERGRDLG</sequence>
<feature type="region of interest" description="Disordered" evidence="2">
    <location>
        <begin position="155"/>
        <end position="204"/>
    </location>
</feature>
<dbReference type="Proteomes" id="UP001293254">
    <property type="component" value="Unassembled WGS sequence"/>
</dbReference>
<dbReference type="InterPro" id="IPR036875">
    <property type="entry name" value="Znf_CCHC_sf"/>
</dbReference>
<feature type="domain" description="CCHC-type" evidence="3">
    <location>
        <begin position="26"/>
        <end position="41"/>
    </location>
</feature>
<evidence type="ECO:0000256" key="1">
    <source>
        <dbReference type="PROSITE-ProRule" id="PRU00047"/>
    </source>
</evidence>
<keyword evidence="1" id="KW-0479">Metal-binding</keyword>
<organism evidence="4 5">
    <name type="scientific">Sesamum alatum</name>
    <dbReference type="NCBI Taxonomy" id="300844"/>
    <lineage>
        <taxon>Eukaryota</taxon>
        <taxon>Viridiplantae</taxon>
        <taxon>Streptophyta</taxon>
        <taxon>Embryophyta</taxon>
        <taxon>Tracheophyta</taxon>
        <taxon>Spermatophyta</taxon>
        <taxon>Magnoliopsida</taxon>
        <taxon>eudicotyledons</taxon>
        <taxon>Gunneridae</taxon>
        <taxon>Pentapetalae</taxon>
        <taxon>asterids</taxon>
        <taxon>lamiids</taxon>
        <taxon>Lamiales</taxon>
        <taxon>Pedaliaceae</taxon>
        <taxon>Sesamum</taxon>
    </lineage>
</organism>
<keyword evidence="5" id="KW-1185">Reference proteome</keyword>
<reference evidence="4" key="1">
    <citation type="submission" date="2020-06" db="EMBL/GenBank/DDBJ databases">
        <authorList>
            <person name="Li T."/>
            <person name="Hu X."/>
            <person name="Zhang T."/>
            <person name="Song X."/>
            <person name="Zhang H."/>
            <person name="Dai N."/>
            <person name="Sheng W."/>
            <person name="Hou X."/>
            <person name="Wei L."/>
        </authorList>
    </citation>
    <scope>NUCLEOTIDE SEQUENCE</scope>
    <source>
        <strain evidence="4">3651</strain>
        <tissue evidence="4">Leaf</tissue>
    </source>
</reference>
<dbReference type="GO" id="GO:0008270">
    <property type="term" value="F:zinc ion binding"/>
    <property type="evidence" value="ECO:0007669"/>
    <property type="project" value="UniProtKB-KW"/>
</dbReference>
<name>A0AAE1XSR1_9LAMI</name>
<dbReference type="SUPFAM" id="SSF57756">
    <property type="entry name" value="Retrovirus zinc finger-like domains"/>
    <property type="match status" value="1"/>
</dbReference>
<dbReference type="InterPro" id="IPR025836">
    <property type="entry name" value="Zn_knuckle_CX2CX4HX4C"/>
</dbReference>
<dbReference type="SMART" id="SM00343">
    <property type="entry name" value="ZnF_C2HC"/>
    <property type="match status" value="1"/>
</dbReference>
<feature type="compositionally biased region" description="Gly residues" evidence="2">
    <location>
        <begin position="157"/>
        <end position="176"/>
    </location>
</feature>
<keyword evidence="1" id="KW-0862">Zinc</keyword>
<dbReference type="InterPro" id="IPR001878">
    <property type="entry name" value="Znf_CCHC"/>
</dbReference>
<dbReference type="PROSITE" id="PS50158">
    <property type="entry name" value="ZF_CCHC"/>
    <property type="match status" value="1"/>
</dbReference>
<evidence type="ECO:0000313" key="5">
    <source>
        <dbReference type="Proteomes" id="UP001293254"/>
    </source>
</evidence>
<dbReference type="EMBL" id="JACGWO010000010">
    <property type="protein sequence ID" value="KAK4416893.1"/>
    <property type="molecule type" value="Genomic_DNA"/>
</dbReference>
<dbReference type="GO" id="GO:0003676">
    <property type="term" value="F:nucleic acid binding"/>
    <property type="evidence" value="ECO:0007669"/>
    <property type="project" value="InterPro"/>
</dbReference>
<protein>
    <recommendedName>
        <fullName evidence="3">CCHC-type domain-containing protein</fullName>
    </recommendedName>
</protein>
<accession>A0AAE1XSR1</accession>
<keyword evidence="1" id="KW-0863">Zinc-finger</keyword>
<evidence type="ECO:0000259" key="3">
    <source>
        <dbReference type="PROSITE" id="PS50158"/>
    </source>
</evidence>
<proteinExistence type="predicted"/>